<feature type="signal peptide" evidence="1">
    <location>
        <begin position="1"/>
        <end position="23"/>
    </location>
</feature>
<sequence length="63" mass="7035">MRAANPRMEFLIMIYLILAARQANEEVMISFDNPDAFVGFSMWEAGGDHNDLLLDAIRGTAGF</sequence>
<evidence type="ECO:0000313" key="3">
    <source>
        <dbReference type="Proteomes" id="UP000559256"/>
    </source>
</evidence>
<gene>
    <name evidence="2" type="ORF">D9758_010416</name>
</gene>
<accession>A0A8H5FPR5</accession>
<dbReference type="Proteomes" id="UP000559256">
    <property type="component" value="Unassembled WGS sequence"/>
</dbReference>
<dbReference type="EMBL" id="JAACJM010000115">
    <property type="protein sequence ID" value="KAF5345070.1"/>
    <property type="molecule type" value="Genomic_DNA"/>
</dbReference>
<keyword evidence="1" id="KW-0732">Signal</keyword>
<comment type="caution">
    <text evidence="2">The sequence shown here is derived from an EMBL/GenBank/DDBJ whole genome shotgun (WGS) entry which is preliminary data.</text>
</comment>
<evidence type="ECO:0000256" key="1">
    <source>
        <dbReference type="SAM" id="SignalP"/>
    </source>
</evidence>
<organism evidence="2 3">
    <name type="scientific">Tetrapyrgos nigripes</name>
    <dbReference type="NCBI Taxonomy" id="182062"/>
    <lineage>
        <taxon>Eukaryota</taxon>
        <taxon>Fungi</taxon>
        <taxon>Dikarya</taxon>
        <taxon>Basidiomycota</taxon>
        <taxon>Agaricomycotina</taxon>
        <taxon>Agaricomycetes</taxon>
        <taxon>Agaricomycetidae</taxon>
        <taxon>Agaricales</taxon>
        <taxon>Marasmiineae</taxon>
        <taxon>Marasmiaceae</taxon>
        <taxon>Tetrapyrgos</taxon>
    </lineage>
</organism>
<dbReference type="OrthoDB" id="3022280at2759"/>
<keyword evidence="3" id="KW-1185">Reference proteome</keyword>
<protein>
    <submittedName>
        <fullName evidence="2">Uncharacterized protein</fullName>
    </submittedName>
</protein>
<dbReference type="AlphaFoldDB" id="A0A8H5FPR5"/>
<feature type="chain" id="PRO_5034323372" evidence="1">
    <location>
        <begin position="24"/>
        <end position="63"/>
    </location>
</feature>
<evidence type="ECO:0000313" key="2">
    <source>
        <dbReference type="EMBL" id="KAF5345070.1"/>
    </source>
</evidence>
<reference evidence="2 3" key="1">
    <citation type="journal article" date="2020" name="ISME J.">
        <title>Uncovering the hidden diversity of litter-decomposition mechanisms in mushroom-forming fungi.</title>
        <authorList>
            <person name="Floudas D."/>
            <person name="Bentzer J."/>
            <person name="Ahren D."/>
            <person name="Johansson T."/>
            <person name="Persson P."/>
            <person name="Tunlid A."/>
        </authorList>
    </citation>
    <scope>NUCLEOTIDE SEQUENCE [LARGE SCALE GENOMIC DNA]</scope>
    <source>
        <strain evidence="2 3">CBS 291.85</strain>
    </source>
</reference>
<proteinExistence type="predicted"/>
<name>A0A8H5FPR5_9AGAR</name>